<dbReference type="EMBL" id="JAANBB010000025">
    <property type="protein sequence ID" value="KAF7555001.1"/>
    <property type="molecule type" value="Genomic_DNA"/>
</dbReference>
<evidence type="ECO:0008006" key="4">
    <source>
        <dbReference type="Google" id="ProtNLM"/>
    </source>
</evidence>
<keyword evidence="3" id="KW-1185">Reference proteome</keyword>
<name>A0A9P5HHL3_9HYPO</name>
<organism evidence="2 3">
    <name type="scientific">Cylindrodendrum hubeiense</name>
    <dbReference type="NCBI Taxonomy" id="595255"/>
    <lineage>
        <taxon>Eukaryota</taxon>
        <taxon>Fungi</taxon>
        <taxon>Dikarya</taxon>
        <taxon>Ascomycota</taxon>
        <taxon>Pezizomycotina</taxon>
        <taxon>Sordariomycetes</taxon>
        <taxon>Hypocreomycetidae</taxon>
        <taxon>Hypocreales</taxon>
        <taxon>Nectriaceae</taxon>
        <taxon>Cylindrodendrum</taxon>
    </lineage>
</organism>
<dbReference type="SUPFAM" id="SSF109604">
    <property type="entry name" value="HD-domain/PDEase-like"/>
    <property type="match status" value="1"/>
</dbReference>
<sequence>MYHKLASLLHLLLVAFQVQLSTQAHVNIPGRVLSSTRNIPKRTLAGVSVVDTPVVRAADNYARQYLDDFAYKHVMRTWLFGVLIIEHNATLRNTVDVEVHAVSALLHDMGWDITPGSPFVSPDKRFEVDGAIAAREFLGNNKHGKHWDDRRVQLVWDSIALHTQPSLFNFKELEVMTTGSGISSDFVGPLLGITEKEYTTIVAEFPNEDMLKGYNDTITWFCQSKPSTTYDTWMQPWGENYVHNYSAKGHRMFDVVPVFAH</sequence>
<feature type="chain" id="PRO_5040145272" description="HD domain-containing protein" evidence="1">
    <location>
        <begin position="25"/>
        <end position="261"/>
    </location>
</feature>
<gene>
    <name evidence="2" type="ORF">G7Z17_g2497</name>
</gene>
<dbReference type="Proteomes" id="UP000722485">
    <property type="component" value="Unassembled WGS sequence"/>
</dbReference>
<accession>A0A9P5HHL3</accession>
<evidence type="ECO:0000313" key="2">
    <source>
        <dbReference type="EMBL" id="KAF7555001.1"/>
    </source>
</evidence>
<evidence type="ECO:0000313" key="3">
    <source>
        <dbReference type="Proteomes" id="UP000722485"/>
    </source>
</evidence>
<dbReference type="AlphaFoldDB" id="A0A9P5HHL3"/>
<dbReference type="OrthoDB" id="2378324at2759"/>
<dbReference type="PANTHER" id="PTHR35569:SF1">
    <property type="entry name" value="CYANAMIDE HYDRATASE DDI2-RELATED"/>
    <property type="match status" value="1"/>
</dbReference>
<dbReference type="PANTHER" id="PTHR35569">
    <property type="entry name" value="CYANAMIDE HYDRATASE DDI2-RELATED"/>
    <property type="match status" value="1"/>
</dbReference>
<feature type="signal peptide" evidence="1">
    <location>
        <begin position="1"/>
        <end position="24"/>
    </location>
</feature>
<comment type="caution">
    <text evidence="2">The sequence shown here is derived from an EMBL/GenBank/DDBJ whole genome shotgun (WGS) entry which is preliminary data.</text>
</comment>
<reference evidence="2" key="1">
    <citation type="submission" date="2020-03" db="EMBL/GenBank/DDBJ databases">
        <title>Draft Genome Sequence of Cylindrodendrum hubeiense.</title>
        <authorList>
            <person name="Buettner E."/>
            <person name="Kellner H."/>
        </authorList>
    </citation>
    <scope>NUCLEOTIDE SEQUENCE</scope>
    <source>
        <strain evidence="2">IHI 201604</strain>
    </source>
</reference>
<proteinExistence type="predicted"/>
<evidence type="ECO:0000256" key="1">
    <source>
        <dbReference type="SAM" id="SignalP"/>
    </source>
</evidence>
<protein>
    <recommendedName>
        <fullName evidence="4">HD domain-containing protein</fullName>
    </recommendedName>
</protein>
<dbReference type="Gene3D" id="1.10.3210.10">
    <property type="entry name" value="Hypothetical protein af1432"/>
    <property type="match status" value="1"/>
</dbReference>
<keyword evidence="1" id="KW-0732">Signal</keyword>